<keyword evidence="3 9" id="KW-0812">Transmembrane</keyword>
<sequence length="461" mass="51982">MALLQNVSSFKVVFLESSNMNVRLEELFQNSSLLEKLNYTDLLYREYFDLAEYVLSTRSQIAIVVVYSVAILLSLIGNILVVMVMAKNLSKGTKLRTFLINLAVADLVMAVFCMPFTFTDVMLQQWLFGSVMCPLVRFFQVLSVSVSIFTLVAIGVDRYQAVMYPLRMRMSKSRAKQVVAIIWIMSFALAAVQLASGDTWYKRCEEILWPGINYRIGYTIVLACVTYVLPLSILAVTYYKIGVKLWGRHSPSSIYSLEDISERKHERCKRKVKMIIILVGLFAVCWLPIHIFSIVLDFYPDVILSSRQTVMVFFFCSHWLAMSHSFVNPIIYGFLNDSFRTDLKWLCLRHLSRARWLRTSSTKTSSNSGFGRNVTIHWSGNNVTITRGTRIRFTNKRQTTSDEQSIEESEKGAGVGCVLQIPQADCEGEGSSGGTSGHGTQPMLSHEVSVHQDGGACGTSV</sequence>
<dbReference type="PROSITE" id="PS00237">
    <property type="entry name" value="G_PROTEIN_RECEP_F1_1"/>
    <property type="match status" value="1"/>
</dbReference>
<dbReference type="GO" id="GO:0004983">
    <property type="term" value="F:neuropeptide Y receptor activity"/>
    <property type="evidence" value="ECO:0007669"/>
    <property type="project" value="InterPro"/>
</dbReference>
<keyword evidence="8 9" id="KW-0807">Transducer</keyword>
<evidence type="ECO:0000256" key="8">
    <source>
        <dbReference type="ARBA" id="ARBA00023224"/>
    </source>
</evidence>
<comment type="subcellular location">
    <subcellularLocation>
        <location evidence="1">Membrane</location>
        <topology evidence="1">Multi-pass membrane protein</topology>
    </subcellularLocation>
</comment>
<keyword evidence="12" id="KW-1185">Reference proteome</keyword>
<feature type="transmembrane region" description="Helical" evidence="10">
    <location>
        <begin position="216"/>
        <end position="239"/>
    </location>
</feature>
<feature type="transmembrane region" description="Helical" evidence="10">
    <location>
        <begin position="311"/>
        <end position="335"/>
    </location>
</feature>
<feature type="transmembrane region" description="Helical" evidence="10">
    <location>
        <begin position="177"/>
        <end position="196"/>
    </location>
</feature>
<reference evidence="13" key="1">
    <citation type="submission" date="2025-08" db="UniProtKB">
        <authorList>
            <consortium name="RefSeq"/>
        </authorList>
    </citation>
    <scope>IDENTIFICATION</scope>
    <source>
        <tissue evidence="13">Gonad</tissue>
    </source>
</reference>
<dbReference type="RefSeq" id="XP_019635240.1">
    <property type="nucleotide sequence ID" value="XM_019779681.1"/>
</dbReference>
<accession>A0A6P4Z0Z2</accession>
<comment type="similarity">
    <text evidence="2 9">Belongs to the G-protein coupled receptor 1 family.</text>
</comment>
<dbReference type="PRINTS" id="PR01012">
    <property type="entry name" value="NRPEPTIDEYR"/>
</dbReference>
<dbReference type="Proteomes" id="UP000515135">
    <property type="component" value="Unplaced"/>
</dbReference>
<dbReference type="PANTHER" id="PTHR45695:SF9">
    <property type="entry name" value="LEUCOKININ RECEPTOR"/>
    <property type="match status" value="1"/>
</dbReference>
<dbReference type="OrthoDB" id="5981855at2759"/>
<protein>
    <submittedName>
        <fullName evidence="13">Neuropeptide Y receptor type 5-like</fullName>
    </submittedName>
</protein>
<dbReference type="InterPro" id="IPR000611">
    <property type="entry name" value="NPY_rcpt"/>
</dbReference>
<evidence type="ECO:0000256" key="10">
    <source>
        <dbReference type="SAM" id="Phobius"/>
    </source>
</evidence>
<feature type="domain" description="G-protein coupled receptors family 1 profile" evidence="11">
    <location>
        <begin position="77"/>
        <end position="332"/>
    </location>
</feature>
<evidence type="ECO:0000256" key="9">
    <source>
        <dbReference type="RuleBase" id="RU000688"/>
    </source>
</evidence>
<keyword evidence="6 10" id="KW-0472">Membrane</keyword>
<dbReference type="KEGG" id="bbel:109478223"/>
<dbReference type="Gene3D" id="1.20.1070.10">
    <property type="entry name" value="Rhodopsin 7-helix transmembrane proteins"/>
    <property type="match status" value="1"/>
</dbReference>
<evidence type="ECO:0000256" key="6">
    <source>
        <dbReference type="ARBA" id="ARBA00023136"/>
    </source>
</evidence>
<dbReference type="Pfam" id="PF00001">
    <property type="entry name" value="7tm_1"/>
    <property type="match status" value="1"/>
</dbReference>
<proteinExistence type="inferred from homology"/>
<feature type="transmembrane region" description="Helical" evidence="10">
    <location>
        <begin position="138"/>
        <end position="156"/>
    </location>
</feature>
<name>A0A6P4Z0Z2_BRABE</name>
<evidence type="ECO:0000313" key="12">
    <source>
        <dbReference type="Proteomes" id="UP000515135"/>
    </source>
</evidence>
<dbReference type="FunFam" id="1.20.1070.10:FF:001009">
    <property type="entry name" value="Uncharacterized protein"/>
    <property type="match status" value="1"/>
</dbReference>
<dbReference type="AlphaFoldDB" id="A0A6P4Z0Z2"/>
<dbReference type="SUPFAM" id="SSF81321">
    <property type="entry name" value="Family A G protein-coupled receptor-like"/>
    <property type="match status" value="1"/>
</dbReference>
<evidence type="ECO:0000256" key="7">
    <source>
        <dbReference type="ARBA" id="ARBA00023170"/>
    </source>
</evidence>
<keyword evidence="4 10" id="KW-1133">Transmembrane helix</keyword>
<keyword evidence="7 9" id="KW-0675">Receptor</keyword>
<organism evidence="12 13">
    <name type="scientific">Branchiostoma belcheri</name>
    <name type="common">Amphioxus</name>
    <dbReference type="NCBI Taxonomy" id="7741"/>
    <lineage>
        <taxon>Eukaryota</taxon>
        <taxon>Metazoa</taxon>
        <taxon>Chordata</taxon>
        <taxon>Cephalochordata</taxon>
        <taxon>Leptocardii</taxon>
        <taxon>Amphioxiformes</taxon>
        <taxon>Branchiostomatidae</taxon>
        <taxon>Branchiostoma</taxon>
    </lineage>
</organism>
<feature type="transmembrane region" description="Helical" evidence="10">
    <location>
        <begin position="98"/>
        <end position="118"/>
    </location>
</feature>
<evidence type="ECO:0000256" key="1">
    <source>
        <dbReference type="ARBA" id="ARBA00004141"/>
    </source>
</evidence>
<evidence type="ECO:0000259" key="11">
    <source>
        <dbReference type="PROSITE" id="PS50262"/>
    </source>
</evidence>
<feature type="transmembrane region" description="Helical" evidence="10">
    <location>
        <begin position="61"/>
        <end position="86"/>
    </location>
</feature>
<keyword evidence="5 9" id="KW-0297">G-protein coupled receptor</keyword>
<evidence type="ECO:0000256" key="3">
    <source>
        <dbReference type="ARBA" id="ARBA00022692"/>
    </source>
</evidence>
<feature type="transmembrane region" description="Helical" evidence="10">
    <location>
        <begin position="274"/>
        <end position="299"/>
    </location>
</feature>
<evidence type="ECO:0000256" key="4">
    <source>
        <dbReference type="ARBA" id="ARBA00022989"/>
    </source>
</evidence>
<dbReference type="GO" id="GO:0005886">
    <property type="term" value="C:plasma membrane"/>
    <property type="evidence" value="ECO:0007669"/>
    <property type="project" value="TreeGrafter"/>
</dbReference>
<dbReference type="PRINTS" id="PR00237">
    <property type="entry name" value="GPCRRHODOPSN"/>
</dbReference>
<dbReference type="PANTHER" id="PTHR45695">
    <property type="entry name" value="LEUCOKININ RECEPTOR-RELATED"/>
    <property type="match status" value="1"/>
</dbReference>
<dbReference type="GeneID" id="109478223"/>
<dbReference type="InterPro" id="IPR017452">
    <property type="entry name" value="GPCR_Rhodpsn_7TM"/>
</dbReference>
<gene>
    <name evidence="13" type="primary">LOC109478223</name>
</gene>
<evidence type="ECO:0000256" key="2">
    <source>
        <dbReference type="ARBA" id="ARBA00010663"/>
    </source>
</evidence>
<evidence type="ECO:0000256" key="5">
    <source>
        <dbReference type="ARBA" id="ARBA00023040"/>
    </source>
</evidence>
<dbReference type="PROSITE" id="PS50262">
    <property type="entry name" value="G_PROTEIN_RECEP_F1_2"/>
    <property type="match status" value="1"/>
</dbReference>
<dbReference type="InterPro" id="IPR000276">
    <property type="entry name" value="GPCR_Rhodpsn"/>
</dbReference>
<evidence type="ECO:0000313" key="13">
    <source>
        <dbReference type="RefSeq" id="XP_019635240.1"/>
    </source>
</evidence>